<dbReference type="PIRSF" id="PIRSF000337">
    <property type="entry name" value="NTA_MOA"/>
    <property type="match status" value="1"/>
</dbReference>
<dbReference type="InterPro" id="IPR036661">
    <property type="entry name" value="Luciferase-like_sf"/>
</dbReference>
<dbReference type="GO" id="GO:0016705">
    <property type="term" value="F:oxidoreductase activity, acting on paired donors, with incorporation or reduction of molecular oxygen"/>
    <property type="evidence" value="ECO:0007669"/>
    <property type="project" value="InterPro"/>
</dbReference>
<organism evidence="3 4">
    <name type="scientific">Pleurostoma richardsiae</name>
    <dbReference type="NCBI Taxonomy" id="41990"/>
    <lineage>
        <taxon>Eukaryota</taxon>
        <taxon>Fungi</taxon>
        <taxon>Dikarya</taxon>
        <taxon>Ascomycota</taxon>
        <taxon>Pezizomycotina</taxon>
        <taxon>Sordariomycetes</taxon>
        <taxon>Sordariomycetidae</taxon>
        <taxon>Calosphaeriales</taxon>
        <taxon>Pleurostomataceae</taxon>
        <taxon>Pleurostoma</taxon>
    </lineage>
</organism>
<dbReference type="GO" id="GO:0004497">
    <property type="term" value="F:monooxygenase activity"/>
    <property type="evidence" value="ECO:0007669"/>
    <property type="project" value="UniProtKB-KW"/>
</dbReference>
<comment type="caution">
    <text evidence="3">The sequence shown here is derived from an EMBL/GenBank/DDBJ whole genome shotgun (WGS) entry which is preliminary data.</text>
</comment>
<keyword evidence="3" id="KW-0503">Monooxygenase</keyword>
<dbReference type="PANTHER" id="PTHR30011:SF30">
    <property type="entry name" value="XENOBIOTIC COMPOUND MONOOXYGENASE, DSZA FAMILY (AFU_ORTHOLOGUE AFUA_6G01920)"/>
    <property type="match status" value="1"/>
</dbReference>
<dbReference type="NCBIfam" id="TIGR03860">
    <property type="entry name" value="FMN_nitrolo"/>
    <property type="match status" value="1"/>
</dbReference>
<dbReference type="Proteomes" id="UP001174694">
    <property type="component" value="Unassembled WGS sequence"/>
</dbReference>
<dbReference type="Pfam" id="PF00296">
    <property type="entry name" value="Bac_luciferase"/>
    <property type="match status" value="1"/>
</dbReference>
<comment type="similarity">
    <text evidence="1">Belongs to the NtaA/SnaA/DszA monooxygenase family.</text>
</comment>
<protein>
    <submittedName>
        <fullName evidence="3">Xenobiotic compound monooxygenase, DszA family</fullName>
    </submittedName>
</protein>
<keyword evidence="4" id="KW-1185">Reference proteome</keyword>
<dbReference type="EMBL" id="JANBVO010000020">
    <property type="protein sequence ID" value="KAJ9142931.1"/>
    <property type="molecule type" value="Genomic_DNA"/>
</dbReference>
<accession>A0AA38RJK8</accession>
<name>A0AA38RJK8_9PEZI</name>
<dbReference type="InterPro" id="IPR016215">
    <property type="entry name" value="NTA_MOA"/>
</dbReference>
<dbReference type="Gene3D" id="3.20.20.30">
    <property type="entry name" value="Luciferase-like domain"/>
    <property type="match status" value="1"/>
</dbReference>
<dbReference type="InterPro" id="IPR051260">
    <property type="entry name" value="Diverse_substr_monoxygenases"/>
</dbReference>
<evidence type="ECO:0000313" key="4">
    <source>
        <dbReference type="Proteomes" id="UP001174694"/>
    </source>
</evidence>
<feature type="domain" description="Luciferase-like" evidence="2">
    <location>
        <begin position="36"/>
        <end position="398"/>
    </location>
</feature>
<dbReference type="AlphaFoldDB" id="A0AA38RJK8"/>
<dbReference type="SUPFAM" id="SSF51679">
    <property type="entry name" value="Bacterial luciferase-like"/>
    <property type="match status" value="1"/>
</dbReference>
<keyword evidence="3" id="KW-0560">Oxidoreductase</keyword>
<dbReference type="PANTHER" id="PTHR30011">
    <property type="entry name" value="ALKANESULFONATE MONOOXYGENASE-RELATED"/>
    <property type="match status" value="1"/>
</dbReference>
<dbReference type="InterPro" id="IPR011251">
    <property type="entry name" value="Luciferase-like_dom"/>
</dbReference>
<gene>
    <name evidence="3" type="ORF">NKR23_g6743</name>
</gene>
<reference evidence="3" key="1">
    <citation type="submission" date="2022-07" db="EMBL/GenBank/DDBJ databases">
        <title>Fungi with potential for degradation of polypropylene.</title>
        <authorList>
            <person name="Gostincar C."/>
        </authorList>
    </citation>
    <scope>NUCLEOTIDE SEQUENCE</scope>
    <source>
        <strain evidence="3">EXF-13308</strain>
    </source>
</reference>
<sequence length="527" mass="58056">MTSSSAQPPKKQIYLNFFEHGCTGSHMSPGQWRDPDDKGTTKDSLEYWINLAKLAERGKISFIFLADGYTTHEIYSGSAAPMLRAGAHFATIDPFTVIPAMAAVTKTLGFGVTASTSYLTPYILARTFSSLDHLTKGRIAWNIVTSWSKSSARALGHDDVVPHDERYTMADEYMDIMYKLWESSWAPDAVLFDRERRVAYDPEKVKRIEHQGKYLKTSGLAPLHPSPQRTPVLFQAGTSTAGRAFAAKHAEAVYVGGMFPSQTKGSIAAIRADAASRGRDPTSLKFFVGISPILGKTMEEAEAKYQRALENADVVGGLAQFSGYTGEDLSRFPLDETFELTGKPGDSAIHSFLENFNKLDNSTRPWTPRRLGEKMALGGFHPAPVGTPEMVADVFEEWISEADVDGFNIAYVTTPGSQEDIVDLLVPELQKRGLMWDDYEVEGGSLRENLYGVKGQKELPTDHYGHKFKYGTRFEGDSIRMHKEEQTKAELGNLKTNGDFSGPIGSLQGEKGLDKELSVKIAVHAGA</sequence>
<evidence type="ECO:0000313" key="3">
    <source>
        <dbReference type="EMBL" id="KAJ9142931.1"/>
    </source>
</evidence>
<evidence type="ECO:0000256" key="1">
    <source>
        <dbReference type="ARBA" id="ARBA00033748"/>
    </source>
</evidence>
<evidence type="ECO:0000259" key="2">
    <source>
        <dbReference type="Pfam" id="PF00296"/>
    </source>
</evidence>
<proteinExistence type="inferred from homology"/>